<proteinExistence type="predicted"/>
<name>A0ABW3KZY8_9BACI</name>
<dbReference type="PANTHER" id="PTHR42951">
    <property type="entry name" value="METALLO-BETA-LACTAMASE DOMAIN-CONTAINING"/>
    <property type="match status" value="1"/>
</dbReference>
<accession>A0ABW3KZY8</accession>
<dbReference type="Proteomes" id="UP001596990">
    <property type="component" value="Unassembled WGS sequence"/>
</dbReference>
<gene>
    <name evidence="2" type="ORF">ACFQ2J_01640</name>
</gene>
<evidence type="ECO:0000259" key="1">
    <source>
        <dbReference type="SMART" id="SM00849"/>
    </source>
</evidence>
<dbReference type="InterPro" id="IPR036866">
    <property type="entry name" value="RibonucZ/Hydroxyglut_hydro"/>
</dbReference>
<comment type="caution">
    <text evidence="2">The sequence shown here is derived from an EMBL/GenBank/DDBJ whole genome shotgun (WGS) entry which is preliminary data.</text>
</comment>
<dbReference type="Gene3D" id="3.60.15.10">
    <property type="entry name" value="Ribonuclease Z/Hydroxyacylglutathione hydrolase-like"/>
    <property type="match status" value="1"/>
</dbReference>
<organism evidence="2 3">
    <name type="scientific">Thalassobacillus hwangdonensis</name>
    <dbReference type="NCBI Taxonomy" id="546108"/>
    <lineage>
        <taxon>Bacteria</taxon>
        <taxon>Bacillati</taxon>
        <taxon>Bacillota</taxon>
        <taxon>Bacilli</taxon>
        <taxon>Bacillales</taxon>
        <taxon>Bacillaceae</taxon>
        <taxon>Thalassobacillus</taxon>
    </lineage>
</organism>
<dbReference type="InterPro" id="IPR050855">
    <property type="entry name" value="NDM-1-like"/>
</dbReference>
<dbReference type="PANTHER" id="PTHR42951:SF14">
    <property type="entry name" value="METALLO-BETA-LACTAMASE SUPERFAMILY PROTEIN"/>
    <property type="match status" value="1"/>
</dbReference>
<dbReference type="InterPro" id="IPR001279">
    <property type="entry name" value="Metallo-B-lactamas"/>
</dbReference>
<dbReference type="EMBL" id="JBHTKL010000001">
    <property type="protein sequence ID" value="MFD1017888.1"/>
    <property type="molecule type" value="Genomic_DNA"/>
</dbReference>
<sequence>MEGMIPIMTLQSINEHCYYYSTAVNVGYVHVGNTGMIIDAGIDDSSIKKVVRELETRKLPITHLFITHAHADHYGGAAYLQKKFGVETIAPQFERAILNNPGLEPLYLFGGNDPLPELHNKFLEGKPIEVHHEITEGSYMFGEIELQAYLVPGHSYHQLALNLYGCLFAADAYFSEEQLEKHKIPYITDAEAAIQSLIKLREIPCDGAVPGHGEYEQQFLVTVEKNIDYHEKVLEELFQLIKAYPEGISHESIVEQLCGIYKVTTTKLAPWLLYRTAVTAYIIGLIKREKIVHRIENNKWMFIERKGEA</sequence>
<evidence type="ECO:0000313" key="2">
    <source>
        <dbReference type="EMBL" id="MFD1017888.1"/>
    </source>
</evidence>
<dbReference type="Pfam" id="PF00753">
    <property type="entry name" value="Lactamase_B"/>
    <property type="match status" value="1"/>
</dbReference>
<protein>
    <submittedName>
        <fullName evidence="2">MBL fold metallo-hydrolase</fullName>
    </submittedName>
</protein>
<dbReference type="SMART" id="SM00849">
    <property type="entry name" value="Lactamase_B"/>
    <property type="match status" value="1"/>
</dbReference>
<keyword evidence="3" id="KW-1185">Reference proteome</keyword>
<feature type="domain" description="Metallo-beta-lactamase" evidence="1">
    <location>
        <begin position="23"/>
        <end position="212"/>
    </location>
</feature>
<dbReference type="SUPFAM" id="SSF56281">
    <property type="entry name" value="Metallo-hydrolase/oxidoreductase"/>
    <property type="match status" value="1"/>
</dbReference>
<dbReference type="CDD" id="cd07743">
    <property type="entry name" value="metallo-hydrolase-like_MBL-fold"/>
    <property type="match status" value="1"/>
</dbReference>
<evidence type="ECO:0000313" key="3">
    <source>
        <dbReference type="Proteomes" id="UP001596990"/>
    </source>
</evidence>
<reference evidence="3" key="1">
    <citation type="journal article" date="2019" name="Int. J. Syst. Evol. Microbiol.">
        <title>The Global Catalogue of Microorganisms (GCM) 10K type strain sequencing project: providing services to taxonomists for standard genome sequencing and annotation.</title>
        <authorList>
            <consortium name="The Broad Institute Genomics Platform"/>
            <consortium name="The Broad Institute Genome Sequencing Center for Infectious Disease"/>
            <person name="Wu L."/>
            <person name="Ma J."/>
        </authorList>
    </citation>
    <scope>NUCLEOTIDE SEQUENCE [LARGE SCALE GENOMIC DNA]</scope>
    <source>
        <strain evidence="3">CCUG 56607</strain>
    </source>
</reference>